<comment type="caution">
    <text evidence="1">The sequence shown here is derived from an EMBL/GenBank/DDBJ whole genome shotgun (WGS) entry which is preliminary data.</text>
</comment>
<reference evidence="1 2" key="1">
    <citation type="submission" date="2016-02" db="EMBL/GenBank/DDBJ databases">
        <authorList>
            <person name="Wen L."/>
            <person name="He K."/>
            <person name="Yang H."/>
        </authorList>
    </citation>
    <scope>NUCLEOTIDE SEQUENCE [LARGE SCALE GENOMIC DNA]</scope>
    <source>
        <strain evidence="1 2">TSA40</strain>
    </source>
</reference>
<evidence type="ECO:0000313" key="1">
    <source>
        <dbReference type="EMBL" id="OWW22653.1"/>
    </source>
</evidence>
<dbReference type="Proteomes" id="UP000197535">
    <property type="component" value="Unassembled WGS sequence"/>
</dbReference>
<keyword evidence="2" id="KW-1185">Reference proteome</keyword>
<protein>
    <submittedName>
        <fullName evidence="1">Uncharacterized protein</fullName>
    </submittedName>
</protein>
<accession>A0A254TPS3</accession>
<evidence type="ECO:0000313" key="2">
    <source>
        <dbReference type="Proteomes" id="UP000197535"/>
    </source>
</evidence>
<dbReference type="AlphaFoldDB" id="A0A254TPS3"/>
<gene>
    <name evidence="1" type="ORF">AYR66_27280</name>
</gene>
<dbReference type="OrthoDB" id="8720325at2"/>
<dbReference type="RefSeq" id="WP_088709467.1">
    <property type="nucleotide sequence ID" value="NZ_LSTO01000001.1"/>
</dbReference>
<dbReference type="EMBL" id="LSTO01000001">
    <property type="protein sequence ID" value="OWW22653.1"/>
    <property type="molecule type" value="Genomic_DNA"/>
</dbReference>
<proteinExistence type="predicted"/>
<sequence length="71" mass="8177">MGPQEIIDRIDEQNRRLLYSRMDFDKLTHEQVLQLMNTAAMRGFRFGSDSALSLVQSKLVVKYLSETSQGI</sequence>
<organism evidence="1 2">
    <name type="scientific">Noviherbaspirillum denitrificans</name>
    <dbReference type="NCBI Taxonomy" id="1968433"/>
    <lineage>
        <taxon>Bacteria</taxon>
        <taxon>Pseudomonadati</taxon>
        <taxon>Pseudomonadota</taxon>
        <taxon>Betaproteobacteria</taxon>
        <taxon>Burkholderiales</taxon>
        <taxon>Oxalobacteraceae</taxon>
        <taxon>Noviherbaspirillum</taxon>
    </lineage>
</organism>
<name>A0A254TPS3_9BURK</name>